<evidence type="ECO:0000313" key="2">
    <source>
        <dbReference type="EMBL" id="MPM81871.1"/>
    </source>
</evidence>
<gene>
    <name evidence="2" type="ORF">SDC9_128928</name>
</gene>
<dbReference type="EMBL" id="VSSQ01031100">
    <property type="protein sequence ID" value="MPM81871.1"/>
    <property type="molecule type" value="Genomic_DNA"/>
</dbReference>
<keyword evidence="1" id="KW-0472">Membrane</keyword>
<feature type="transmembrane region" description="Helical" evidence="1">
    <location>
        <begin position="59"/>
        <end position="77"/>
    </location>
</feature>
<keyword evidence="1" id="KW-0812">Transmembrane</keyword>
<feature type="transmembrane region" description="Helical" evidence="1">
    <location>
        <begin position="89"/>
        <end position="110"/>
    </location>
</feature>
<comment type="caution">
    <text evidence="2">The sequence shown here is derived from an EMBL/GenBank/DDBJ whole genome shotgun (WGS) entry which is preliminary data.</text>
</comment>
<proteinExistence type="predicted"/>
<sequence>MGEILNDSASGSPTSQLIGGILLPLWLAIPAIAAVISGHWSLPGLMSFALPINPINSRLIGGAQFGIALVLHAHFLWSVTDRLYHFAPFLKIVGLLVFLGGVGTVLVRLFPA</sequence>
<feature type="transmembrane region" description="Helical" evidence="1">
    <location>
        <begin position="17"/>
        <end position="38"/>
    </location>
</feature>
<dbReference type="AlphaFoldDB" id="A0A645CY96"/>
<keyword evidence="1" id="KW-1133">Transmembrane helix</keyword>
<organism evidence="2">
    <name type="scientific">bioreactor metagenome</name>
    <dbReference type="NCBI Taxonomy" id="1076179"/>
    <lineage>
        <taxon>unclassified sequences</taxon>
        <taxon>metagenomes</taxon>
        <taxon>ecological metagenomes</taxon>
    </lineage>
</organism>
<name>A0A645CY96_9ZZZZ</name>
<evidence type="ECO:0000256" key="1">
    <source>
        <dbReference type="SAM" id="Phobius"/>
    </source>
</evidence>
<accession>A0A645CY96</accession>
<reference evidence="2" key="1">
    <citation type="submission" date="2019-08" db="EMBL/GenBank/DDBJ databases">
        <authorList>
            <person name="Kucharzyk K."/>
            <person name="Murdoch R.W."/>
            <person name="Higgins S."/>
            <person name="Loffler F."/>
        </authorList>
    </citation>
    <scope>NUCLEOTIDE SEQUENCE</scope>
</reference>
<protein>
    <submittedName>
        <fullName evidence="2">Uncharacterized protein</fullName>
    </submittedName>
</protein>